<dbReference type="InterPro" id="IPR000182">
    <property type="entry name" value="GNAT_dom"/>
</dbReference>
<dbReference type="PANTHER" id="PTHR43792:SF8">
    <property type="entry name" value="[RIBOSOMAL PROTEIN US5]-ALANINE N-ACETYLTRANSFERASE"/>
    <property type="match status" value="1"/>
</dbReference>
<protein>
    <submittedName>
        <fullName evidence="5">GNAT family N-acetyltransferase</fullName>
    </submittedName>
</protein>
<organism evidence="5 6">
    <name type="scientific">Kushneria phosphatilytica</name>
    <dbReference type="NCBI Taxonomy" id="657387"/>
    <lineage>
        <taxon>Bacteria</taxon>
        <taxon>Pseudomonadati</taxon>
        <taxon>Pseudomonadota</taxon>
        <taxon>Gammaproteobacteria</taxon>
        <taxon>Oceanospirillales</taxon>
        <taxon>Halomonadaceae</taxon>
        <taxon>Kushneria</taxon>
    </lineage>
</organism>
<dbReference type="GO" id="GO:0016747">
    <property type="term" value="F:acyltransferase activity, transferring groups other than amino-acyl groups"/>
    <property type="evidence" value="ECO:0007669"/>
    <property type="project" value="InterPro"/>
</dbReference>
<sequence>MQGIPHVVPRWMLADEPESNMPQPDTEWTIRRADAEDAEAVWQIVSHPEVHACTLQLPYTSLSRWQQRLARADQRGDCFLAACAPGQTGDVLGLIGVHQVADSPRVAHVRTLGIGVHPNYAGRGIGSALLRSAIDLADNWLNVTRLSLGVYSHNQRAIALYERHGFVREGLSRGLAFGHGRYLDSIEMARLHPRLERTLAEQRAE</sequence>
<dbReference type="CDD" id="cd04301">
    <property type="entry name" value="NAT_SF"/>
    <property type="match status" value="1"/>
</dbReference>
<reference evidence="5 6" key="1">
    <citation type="submission" date="2019-08" db="EMBL/GenBank/DDBJ databases">
        <title>Complete genome sequence of Kushneria sp. YCWA18, a halophilic phosphate-solubilizing bacterium isolated from Daqiao saltern in China.</title>
        <authorList>
            <person name="Du G.-X."/>
            <person name="Qu L.-Y."/>
        </authorList>
    </citation>
    <scope>NUCLEOTIDE SEQUENCE [LARGE SCALE GENOMIC DNA]</scope>
    <source>
        <strain evidence="5 6">YCWA18</strain>
    </source>
</reference>
<evidence type="ECO:0000256" key="3">
    <source>
        <dbReference type="ARBA" id="ARBA00038502"/>
    </source>
</evidence>
<keyword evidence="6" id="KW-1185">Reference proteome</keyword>
<dbReference type="PANTHER" id="PTHR43792">
    <property type="entry name" value="GNAT FAMILY, PUTATIVE (AFU_ORTHOLOGUE AFUA_3G00765)-RELATED-RELATED"/>
    <property type="match status" value="1"/>
</dbReference>
<dbReference type="SUPFAM" id="SSF55729">
    <property type="entry name" value="Acyl-CoA N-acyltransferases (Nat)"/>
    <property type="match status" value="1"/>
</dbReference>
<keyword evidence="2" id="KW-0012">Acyltransferase</keyword>
<evidence type="ECO:0000259" key="4">
    <source>
        <dbReference type="PROSITE" id="PS51186"/>
    </source>
</evidence>
<dbReference type="InterPro" id="IPR051531">
    <property type="entry name" value="N-acetyltransferase"/>
</dbReference>
<keyword evidence="1 5" id="KW-0808">Transferase</keyword>
<dbReference type="AlphaFoldDB" id="A0A5C1A1L0"/>
<accession>A0A5C1A1L0</accession>
<dbReference type="KEGG" id="kuy:FY550_06460"/>
<feature type="domain" description="N-acetyltransferase" evidence="4">
    <location>
        <begin position="28"/>
        <end position="193"/>
    </location>
</feature>
<comment type="similarity">
    <text evidence="3">Belongs to the acetyltransferase family. RimJ subfamily.</text>
</comment>
<dbReference type="PROSITE" id="PS51186">
    <property type="entry name" value="GNAT"/>
    <property type="match status" value="1"/>
</dbReference>
<evidence type="ECO:0000313" key="6">
    <source>
        <dbReference type="Proteomes" id="UP000322553"/>
    </source>
</evidence>
<name>A0A5C1A1L0_9GAMM</name>
<dbReference type="OrthoDB" id="9795206at2"/>
<proteinExistence type="inferred from homology"/>
<dbReference type="Gene3D" id="3.40.630.30">
    <property type="match status" value="1"/>
</dbReference>
<evidence type="ECO:0000256" key="1">
    <source>
        <dbReference type="ARBA" id="ARBA00022679"/>
    </source>
</evidence>
<gene>
    <name evidence="5" type="ORF">FY550_06460</name>
</gene>
<dbReference type="EMBL" id="CP043420">
    <property type="protein sequence ID" value="QEL10795.1"/>
    <property type="molecule type" value="Genomic_DNA"/>
</dbReference>
<dbReference type="InterPro" id="IPR016181">
    <property type="entry name" value="Acyl_CoA_acyltransferase"/>
</dbReference>
<evidence type="ECO:0000256" key="2">
    <source>
        <dbReference type="ARBA" id="ARBA00023315"/>
    </source>
</evidence>
<dbReference type="Proteomes" id="UP000322553">
    <property type="component" value="Chromosome"/>
</dbReference>
<dbReference type="Pfam" id="PF00583">
    <property type="entry name" value="Acetyltransf_1"/>
    <property type="match status" value="1"/>
</dbReference>
<evidence type="ECO:0000313" key="5">
    <source>
        <dbReference type="EMBL" id="QEL10795.1"/>
    </source>
</evidence>